<dbReference type="eggNOG" id="ENOG503259M">
    <property type="taxonomic scope" value="Bacteria"/>
</dbReference>
<gene>
    <name evidence="2" type="ordered locus">Desdi_2505</name>
</gene>
<keyword evidence="1" id="KW-1133">Transmembrane helix</keyword>
<feature type="transmembrane region" description="Helical" evidence="1">
    <location>
        <begin position="91"/>
        <end position="111"/>
    </location>
</feature>
<evidence type="ECO:0000313" key="3">
    <source>
        <dbReference type="Proteomes" id="UP000010797"/>
    </source>
</evidence>
<dbReference type="KEGG" id="ddl:Desdi_2505"/>
<dbReference type="EMBL" id="CP003344">
    <property type="protein sequence ID" value="AGA69928.1"/>
    <property type="molecule type" value="Genomic_DNA"/>
</dbReference>
<name>L0FAF6_DESDL</name>
<evidence type="ECO:0008006" key="4">
    <source>
        <dbReference type="Google" id="ProtNLM"/>
    </source>
</evidence>
<dbReference type="OrthoDB" id="2084134at2"/>
<feature type="transmembrane region" description="Helical" evidence="1">
    <location>
        <begin position="173"/>
        <end position="195"/>
    </location>
</feature>
<feature type="transmembrane region" description="Helical" evidence="1">
    <location>
        <begin position="139"/>
        <end position="161"/>
    </location>
</feature>
<dbReference type="RefSeq" id="WP_015262899.1">
    <property type="nucleotide sequence ID" value="NC_019903.1"/>
</dbReference>
<dbReference type="STRING" id="871963.Desdi_2505"/>
<dbReference type="HOGENOM" id="CLU_1335937_0_0_9"/>
<protein>
    <recommendedName>
        <fullName evidence="4">DUF2975 domain-containing protein</fullName>
    </recommendedName>
</protein>
<accession>L0FAF6</accession>
<feature type="transmembrane region" description="Helical" evidence="1">
    <location>
        <begin position="15"/>
        <end position="43"/>
    </location>
</feature>
<keyword evidence="1" id="KW-0812">Transmembrane</keyword>
<proteinExistence type="predicted"/>
<dbReference type="AlphaFoldDB" id="L0FAF6"/>
<dbReference type="InterPro" id="IPR021354">
    <property type="entry name" value="DUF2975"/>
</dbReference>
<evidence type="ECO:0000256" key="1">
    <source>
        <dbReference type="SAM" id="Phobius"/>
    </source>
</evidence>
<organism evidence="2 3">
    <name type="scientific">Desulfitobacterium dichloroeliminans (strain LMG P-21439 / DCA1)</name>
    <dbReference type="NCBI Taxonomy" id="871963"/>
    <lineage>
        <taxon>Bacteria</taxon>
        <taxon>Bacillati</taxon>
        <taxon>Bacillota</taxon>
        <taxon>Clostridia</taxon>
        <taxon>Eubacteriales</taxon>
        <taxon>Desulfitobacteriaceae</taxon>
        <taxon>Desulfitobacterium</taxon>
    </lineage>
</organism>
<keyword evidence="3" id="KW-1185">Reference proteome</keyword>
<keyword evidence="1" id="KW-0472">Membrane</keyword>
<dbReference type="Proteomes" id="UP000010797">
    <property type="component" value="Chromosome"/>
</dbReference>
<sequence length="205" mass="22910">MVQNDLLRVKNRAGLIHMLVSGALIIGVIIYIAALIAFVFFAFTSPDRFTAVKDNIEWTISFTFGDGAQFFTTIPYKIIQAIDSSRFSAKYAMLAYMGSFFVSFALILYGIKQLITISKSAYSDETPFNVKNSKCLNRLAYSIIIYSATSKLIATLLCAIFATKIFAFDLSSVHFEGIIIGVIVLLISDIFRYGVYLQEEFDTTL</sequence>
<evidence type="ECO:0000313" key="2">
    <source>
        <dbReference type="EMBL" id="AGA69928.1"/>
    </source>
</evidence>
<dbReference type="Pfam" id="PF11188">
    <property type="entry name" value="DUF2975"/>
    <property type="match status" value="1"/>
</dbReference>
<reference evidence="3" key="1">
    <citation type="submission" date="2012-02" db="EMBL/GenBank/DDBJ databases">
        <title>Complete sequence of Desulfitobacterium dichloroeliminans LMG P-21439.</title>
        <authorList>
            <person name="Lucas S."/>
            <person name="Han J."/>
            <person name="Lapidus A."/>
            <person name="Cheng J.-F."/>
            <person name="Goodwin L."/>
            <person name="Pitluck S."/>
            <person name="Peters L."/>
            <person name="Ovchinnikova G."/>
            <person name="Teshima H."/>
            <person name="Detter J.C."/>
            <person name="Han C."/>
            <person name="Tapia R."/>
            <person name="Land M."/>
            <person name="Hauser L."/>
            <person name="Kyrpides N."/>
            <person name="Ivanova N."/>
            <person name="Pagani I."/>
            <person name="Kruse T."/>
            <person name="de Vos W.M."/>
            <person name="Boon N."/>
            <person name="Smidt H."/>
            <person name="Woyke T."/>
        </authorList>
    </citation>
    <scope>NUCLEOTIDE SEQUENCE [LARGE SCALE GENOMIC DNA]</scope>
    <source>
        <strain evidence="3">LMG P-21439 / DCA1</strain>
    </source>
</reference>